<dbReference type="PANTHER" id="PTHR11070:SF23">
    <property type="entry name" value="RECBCD ENZYME SUBUNIT RECB"/>
    <property type="match status" value="1"/>
</dbReference>
<feature type="non-terminal residue" evidence="7">
    <location>
        <position position="1"/>
    </location>
</feature>
<evidence type="ECO:0000259" key="6">
    <source>
        <dbReference type="PROSITE" id="PS51198"/>
    </source>
</evidence>
<reference evidence="7 8" key="2">
    <citation type="submission" date="2018-01" db="EMBL/GenBank/DDBJ databases">
        <title>Genomic study of Klebsiella pneumoniae.</title>
        <authorList>
            <person name="Yang Y."/>
            <person name="Bicalho R."/>
        </authorList>
    </citation>
    <scope>NUCLEOTIDE SEQUENCE [LARGE SCALE GENOMIC DNA]</scope>
    <source>
        <strain evidence="7 8">A8</strain>
    </source>
</reference>
<dbReference type="PANTHER" id="PTHR11070">
    <property type="entry name" value="UVRD / RECB / PCRA DNA HELICASE FAMILY MEMBER"/>
    <property type="match status" value="1"/>
</dbReference>
<feature type="domain" description="UvrD-like helicase ATP-binding" evidence="6">
    <location>
        <begin position="1"/>
        <end position="232"/>
    </location>
</feature>
<organism evidence="7 8">
    <name type="scientific">Klebsiella variicola</name>
    <dbReference type="NCBI Taxonomy" id="244366"/>
    <lineage>
        <taxon>Bacteria</taxon>
        <taxon>Pseudomonadati</taxon>
        <taxon>Pseudomonadota</taxon>
        <taxon>Gammaproteobacteria</taxon>
        <taxon>Enterobacterales</taxon>
        <taxon>Enterobacteriaceae</taxon>
        <taxon>Klebsiella/Raoultella group</taxon>
        <taxon>Klebsiella</taxon>
        <taxon>Klebsiella pneumoniae complex</taxon>
    </lineage>
</organism>
<keyword evidence="2 5" id="KW-0378">Hydrolase</keyword>
<evidence type="ECO:0000256" key="2">
    <source>
        <dbReference type="ARBA" id="ARBA00022801"/>
    </source>
</evidence>
<evidence type="ECO:0000313" key="7">
    <source>
        <dbReference type="EMBL" id="PLM85325.1"/>
    </source>
</evidence>
<dbReference type="GO" id="GO:0043138">
    <property type="term" value="F:3'-5' DNA helicase activity"/>
    <property type="evidence" value="ECO:0007669"/>
    <property type="project" value="TreeGrafter"/>
</dbReference>
<dbReference type="GO" id="GO:0009338">
    <property type="term" value="C:exodeoxyribonuclease V complex"/>
    <property type="evidence" value="ECO:0007669"/>
    <property type="project" value="TreeGrafter"/>
</dbReference>
<name>A0A2N4YRH5_KLEVA</name>
<evidence type="ECO:0000313" key="8">
    <source>
        <dbReference type="Proteomes" id="UP000234412"/>
    </source>
</evidence>
<dbReference type="Proteomes" id="UP000234412">
    <property type="component" value="Unassembled WGS sequence"/>
</dbReference>
<evidence type="ECO:0000256" key="1">
    <source>
        <dbReference type="ARBA" id="ARBA00022741"/>
    </source>
</evidence>
<dbReference type="EMBL" id="PIDP01001874">
    <property type="protein sequence ID" value="PLM85325.1"/>
    <property type="molecule type" value="Genomic_DNA"/>
</dbReference>
<keyword evidence="1 5" id="KW-0547">Nucleotide-binding</keyword>
<dbReference type="PROSITE" id="PS51198">
    <property type="entry name" value="UVRD_HELICASE_ATP_BIND"/>
    <property type="match status" value="1"/>
</dbReference>
<dbReference type="GO" id="GO:0005829">
    <property type="term" value="C:cytosol"/>
    <property type="evidence" value="ECO:0007669"/>
    <property type="project" value="TreeGrafter"/>
</dbReference>
<dbReference type="EC" id="3.1.11.5" evidence="7"/>
<dbReference type="InterPro" id="IPR027417">
    <property type="entry name" value="P-loop_NTPase"/>
</dbReference>
<keyword evidence="4 5" id="KW-0067">ATP-binding</keyword>
<keyword evidence="3 5" id="KW-0347">Helicase</keyword>
<dbReference type="AlphaFoldDB" id="A0A2N4YRH5"/>
<feature type="non-terminal residue" evidence="7">
    <location>
        <position position="333"/>
    </location>
</feature>
<dbReference type="GO" id="GO:0003677">
    <property type="term" value="F:DNA binding"/>
    <property type="evidence" value="ECO:0007669"/>
    <property type="project" value="InterPro"/>
</dbReference>
<comment type="caution">
    <text evidence="7">The sequence shown here is derived from an EMBL/GenBank/DDBJ whole genome shotgun (WGS) entry which is preliminary data.</text>
</comment>
<reference evidence="7 8" key="1">
    <citation type="submission" date="2017-11" db="EMBL/GenBank/DDBJ databases">
        <authorList>
            <person name="Han C.G."/>
        </authorList>
    </citation>
    <scope>NUCLEOTIDE SEQUENCE [LARGE SCALE GENOMIC DNA]</scope>
    <source>
        <strain evidence="7 8">A8</strain>
    </source>
</reference>
<dbReference type="Pfam" id="PF00580">
    <property type="entry name" value="UvrD-helicase"/>
    <property type="match status" value="1"/>
</dbReference>
<dbReference type="SUPFAM" id="SSF52540">
    <property type="entry name" value="P-loop containing nucleoside triphosphate hydrolases"/>
    <property type="match status" value="1"/>
</dbReference>
<dbReference type="GO" id="GO:0005524">
    <property type="term" value="F:ATP binding"/>
    <property type="evidence" value="ECO:0007669"/>
    <property type="project" value="UniProtKB-UniRule"/>
</dbReference>
<evidence type="ECO:0000256" key="4">
    <source>
        <dbReference type="ARBA" id="ARBA00022840"/>
    </source>
</evidence>
<dbReference type="InterPro" id="IPR014016">
    <property type="entry name" value="UvrD-like_ATP-bd"/>
</dbReference>
<proteinExistence type="predicted"/>
<accession>A0A2N4YRH5</accession>
<dbReference type="GO" id="GO:0000725">
    <property type="term" value="P:recombinational repair"/>
    <property type="evidence" value="ECO:0007669"/>
    <property type="project" value="TreeGrafter"/>
</dbReference>
<dbReference type="InterPro" id="IPR000212">
    <property type="entry name" value="DNA_helicase_UvrD/REP"/>
</dbReference>
<gene>
    <name evidence="7" type="primary">recB</name>
    <name evidence="7" type="ORF">CWN47_32265</name>
</gene>
<dbReference type="GO" id="GO:0008854">
    <property type="term" value="F:exodeoxyribonuclease V activity"/>
    <property type="evidence" value="ECO:0007669"/>
    <property type="project" value="UniProtKB-EC"/>
</dbReference>
<sequence>AERHQQIIARIDSLKQQWREQVGEIEGVLENSGLDRRKYNRGNQGKWLEKVNAWAQEETLSYQLPDALEKFAQSFLHERTKAGGEPPVHPLFSAVESLLASSLTLTDLVLARAMVEIRDAVAREKRRRGELGFDDMLSRLDEALRGDSGEALASAIRQRFPVAMIDEFQDTDPQQYRIFRRIWRQQPETALLLIGDPKQAIYAFRGADIFTYMKARGDVAAHYTLDTNWRSSPGMVGSVNRLFSLSDNPFMFREIPFLPVKAAAKNQGLRFTVDAADVPAMNVWLMPGDTVGSGDYQTFMAQLCATQIRDWLSAGQQGRALLWRGETSRPVQA</sequence>
<protein>
    <submittedName>
        <fullName evidence="7">Exodeoxyribonuclease V subunit beta</fullName>
        <ecNumber evidence="7">3.1.11.5</ecNumber>
    </submittedName>
</protein>
<evidence type="ECO:0000256" key="3">
    <source>
        <dbReference type="ARBA" id="ARBA00022806"/>
    </source>
</evidence>
<dbReference type="Gene3D" id="1.10.3170.10">
    <property type="entry name" value="Recbcd, chain B, domain 2"/>
    <property type="match status" value="1"/>
</dbReference>
<comment type="caution">
    <text evidence="5">Lacks conserved residue(s) required for the propagation of feature annotation.</text>
</comment>
<evidence type="ECO:0000256" key="5">
    <source>
        <dbReference type="PROSITE-ProRule" id="PRU00560"/>
    </source>
</evidence>
<dbReference type="Gene3D" id="3.40.50.300">
    <property type="entry name" value="P-loop containing nucleotide triphosphate hydrolases"/>
    <property type="match status" value="2"/>
</dbReference>